<organism evidence="1 2">
    <name type="scientific">Panagrolaimus sp. ES5</name>
    <dbReference type="NCBI Taxonomy" id="591445"/>
    <lineage>
        <taxon>Eukaryota</taxon>
        <taxon>Metazoa</taxon>
        <taxon>Ecdysozoa</taxon>
        <taxon>Nematoda</taxon>
        <taxon>Chromadorea</taxon>
        <taxon>Rhabditida</taxon>
        <taxon>Tylenchina</taxon>
        <taxon>Panagrolaimomorpha</taxon>
        <taxon>Panagrolaimoidea</taxon>
        <taxon>Panagrolaimidae</taxon>
        <taxon>Panagrolaimus</taxon>
    </lineage>
</organism>
<proteinExistence type="predicted"/>
<sequence length="608" mass="69528">MQSQRQSGIHRKSINILVLGQTGVGKSTWINAFANYLAYSTLEEAIAAEAPVCVIPTKFSMFDKKNRRREILLGNHSNEIFSDKGESATQNAKTYLFEKDDYDVYIIDTPGMDDTRGPKQDDENVQMILRAIAPFKELHAICFLFKANEARLTQSFKYCISKLLGNLSKSALNNTCFVFTNARGTFYKPGDTMGPLKAYFKELQEKESLSVTINDNNTFCLDNEAFRFICAYFSKIKFGQAEIKTYGDSWKHSANEINRLLNHAARLRPHNTSETLSINETRTWISQLVNPIIDVSGVIQSNLCKLEDQIRDFETTNENIVDLQKQSAIPITSLEIVRLDEPQTVCTNEKCVAYETIDGNLQQIYKTVCHKNCTLPASDTTQKHDPNLKFCAAFRGDKCLECNCNIDNHIRIFYHHRIITRHLEAQAVQNALTSEIDASKFKQQMIRKCQQMINGYTKEMNFVLFAMANFSIFLTQNGISQKADIFEGYLQNSIETEKKMLHSVQNYNNKKHTRMVSLLNAYQDTRNKIIVNKSRAAISLIEIQDIRQKLFSLPLTGTKIAEIFNIHVEVDNNEHVEKITKCDTKSIIRQCYDWTASTVSSLFGRRKK</sequence>
<dbReference type="Proteomes" id="UP000887579">
    <property type="component" value="Unplaced"/>
</dbReference>
<evidence type="ECO:0000313" key="1">
    <source>
        <dbReference type="Proteomes" id="UP000887579"/>
    </source>
</evidence>
<protein>
    <submittedName>
        <fullName evidence="2">G domain-containing protein</fullName>
    </submittedName>
</protein>
<name>A0AC34GNX2_9BILA</name>
<reference evidence="2" key="1">
    <citation type="submission" date="2022-11" db="UniProtKB">
        <authorList>
            <consortium name="WormBaseParasite"/>
        </authorList>
    </citation>
    <scope>IDENTIFICATION</scope>
</reference>
<accession>A0AC34GNX2</accession>
<dbReference type="WBParaSite" id="ES5_v2.g543.t1">
    <property type="protein sequence ID" value="ES5_v2.g543.t1"/>
    <property type="gene ID" value="ES5_v2.g543"/>
</dbReference>
<evidence type="ECO:0000313" key="2">
    <source>
        <dbReference type="WBParaSite" id="ES5_v2.g543.t1"/>
    </source>
</evidence>